<dbReference type="InterPro" id="IPR029063">
    <property type="entry name" value="SAM-dependent_MTases_sf"/>
</dbReference>
<dbReference type="InterPro" id="IPR002052">
    <property type="entry name" value="DNA_methylase_N6_adenine_CS"/>
</dbReference>
<reference evidence="1" key="1">
    <citation type="submission" date="2023-04" db="EMBL/GenBank/DDBJ databases">
        <title>Genomes of recent Mycoplasma hyosynoviae isolates 2023.</title>
        <authorList>
            <person name="Spergser J."/>
        </authorList>
    </citation>
    <scope>NUCLEOTIDE SEQUENCE</scope>
    <source>
        <strain evidence="1">SN1J23N</strain>
    </source>
</reference>
<sequence length="122" mass="14082">MDKKITLGQFFTIKNSWLKPQIKEFIINSNAKVLCDPFAGNGDLIQAIDFYNFEKTIGFDIDPSLNWTINDSLVSIPSFPNSLILTNPPYIKKHSATRKKINLYKNIKNFVLRLIFLNLFIN</sequence>
<dbReference type="EMBL" id="JASBCP010000001">
    <property type="protein sequence ID" value="MDI3047804.1"/>
    <property type="molecule type" value="Genomic_DNA"/>
</dbReference>
<evidence type="ECO:0000313" key="2">
    <source>
        <dbReference type="Proteomes" id="UP001233782"/>
    </source>
</evidence>
<evidence type="ECO:0000313" key="1">
    <source>
        <dbReference type="EMBL" id="MDI3047804.1"/>
    </source>
</evidence>
<comment type="caution">
    <text evidence="1">The sequence shown here is derived from an EMBL/GenBank/DDBJ whole genome shotgun (WGS) entry which is preliminary data.</text>
</comment>
<protein>
    <submittedName>
        <fullName evidence="1">Uncharacterized protein</fullName>
    </submittedName>
</protein>
<dbReference type="Gene3D" id="3.40.50.150">
    <property type="entry name" value="Vaccinia Virus protein VP39"/>
    <property type="match status" value="1"/>
</dbReference>
<dbReference type="AlphaFoldDB" id="A0AAP4AKK7"/>
<dbReference type="GO" id="GO:0003676">
    <property type="term" value="F:nucleic acid binding"/>
    <property type="evidence" value="ECO:0007669"/>
    <property type="project" value="InterPro"/>
</dbReference>
<name>A0AAP4AKK7_9BACT</name>
<organism evidence="1 2">
    <name type="scientific">Metamycoplasma hyosynoviae</name>
    <dbReference type="NCBI Taxonomy" id="29559"/>
    <lineage>
        <taxon>Bacteria</taxon>
        <taxon>Bacillati</taxon>
        <taxon>Mycoplasmatota</taxon>
        <taxon>Mycoplasmoidales</taxon>
        <taxon>Metamycoplasmataceae</taxon>
        <taxon>Metamycoplasma</taxon>
    </lineage>
</organism>
<gene>
    <name evidence="1" type="ORF">QJ129_00820</name>
</gene>
<dbReference type="PROSITE" id="PS00092">
    <property type="entry name" value="N6_MTASE"/>
    <property type="match status" value="1"/>
</dbReference>
<dbReference type="SUPFAM" id="SSF53335">
    <property type="entry name" value="S-adenosyl-L-methionine-dependent methyltransferases"/>
    <property type="match status" value="1"/>
</dbReference>
<dbReference type="GO" id="GO:0032259">
    <property type="term" value="P:methylation"/>
    <property type="evidence" value="ECO:0007669"/>
    <property type="project" value="InterPro"/>
</dbReference>
<accession>A0AAP4AKK7</accession>
<dbReference type="RefSeq" id="WP_273569489.1">
    <property type="nucleotide sequence ID" value="NZ_JAQRAJ010000002.1"/>
</dbReference>
<proteinExistence type="predicted"/>
<dbReference type="Proteomes" id="UP001233782">
    <property type="component" value="Unassembled WGS sequence"/>
</dbReference>
<dbReference type="GO" id="GO:0008168">
    <property type="term" value="F:methyltransferase activity"/>
    <property type="evidence" value="ECO:0007669"/>
    <property type="project" value="InterPro"/>
</dbReference>